<feature type="non-terminal residue" evidence="1">
    <location>
        <position position="274"/>
    </location>
</feature>
<proteinExistence type="predicted"/>
<dbReference type="InterPro" id="IPR011990">
    <property type="entry name" value="TPR-like_helical_dom_sf"/>
</dbReference>
<dbReference type="EMBL" id="GBHO01037455">
    <property type="protein sequence ID" value="JAG06149.1"/>
    <property type="molecule type" value="Transcribed_RNA"/>
</dbReference>
<gene>
    <name evidence="1" type="ORF">CM83_1107</name>
</gene>
<evidence type="ECO:0000313" key="1">
    <source>
        <dbReference type="EMBL" id="JAG06149.1"/>
    </source>
</evidence>
<protein>
    <submittedName>
        <fullName evidence="1">Uncharacterized protein</fullName>
    </submittedName>
</protein>
<dbReference type="Gene3D" id="1.25.40.10">
    <property type="entry name" value="Tetratricopeptide repeat domain"/>
    <property type="match status" value="1"/>
</dbReference>
<name>A0A0A9WEH1_LYGHE</name>
<reference evidence="1" key="1">
    <citation type="journal article" date="2014" name="PLoS ONE">
        <title>Transcriptome-Based Identification of ABC Transporters in the Western Tarnished Plant Bug Lygus hesperus.</title>
        <authorList>
            <person name="Hull J.J."/>
            <person name="Chaney K."/>
            <person name="Geib S.M."/>
            <person name="Fabrick J.A."/>
            <person name="Brent C.S."/>
            <person name="Walsh D."/>
            <person name="Lavine L.C."/>
        </authorList>
    </citation>
    <scope>NUCLEOTIDE SEQUENCE</scope>
</reference>
<dbReference type="SUPFAM" id="SSF48452">
    <property type="entry name" value="TPR-like"/>
    <property type="match status" value="1"/>
</dbReference>
<organism evidence="1">
    <name type="scientific">Lygus hesperus</name>
    <name type="common">Western plant bug</name>
    <dbReference type="NCBI Taxonomy" id="30085"/>
    <lineage>
        <taxon>Eukaryota</taxon>
        <taxon>Metazoa</taxon>
        <taxon>Ecdysozoa</taxon>
        <taxon>Arthropoda</taxon>
        <taxon>Hexapoda</taxon>
        <taxon>Insecta</taxon>
        <taxon>Pterygota</taxon>
        <taxon>Neoptera</taxon>
        <taxon>Paraneoptera</taxon>
        <taxon>Hemiptera</taxon>
        <taxon>Heteroptera</taxon>
        <taxon>Panheteroptera</taxon>
        <taxon>Cimicomorpha</taxon>
        <taxon>Miridae</taxon>
        <taxon>Mirini</taxon>
        <taxon>Lygus</taxon>
    </lineage>
</organism>
<dbReference type="AlphaFoldDB" id="A0A0A9WEH1"/>
<reference evidence="1" key="2">
    <citation type="submission" date="2014-07" db="EMBL/GenBank/DDBJ databases">
        <authorList>
            <person name="Hull J."/>
        </authorList>
    </citation>
    <scope>NUCLEOTIDE SEQUENCE</scope>
</reference>
<sequence>MEARWATKNTMSSKDLKKFQKNTMDDDASGKAERGFLIHMMDYIKAFFRRKPKPVINYFDVVLPREMKCTCFFELSAMYEQLVHHAKMAELSVIELKYLIAFAIHCLHYYKFDRALQLLKEAESTRERCLMSPDVPAQYMKYTKRQIAAYLGKSYLNLGNTNEAITHLTALVKTLDKSFIFWIEVLVLNWPEVPLVYRKKLKREMILKTDVHLALAQTYVFKNDLKKAVSVVMDAATFARATDGIIYRCLAYTMAIDLNVMKGKFRKSRSLEMK</sequence>
<accession>A0A0A9WEH1</accession>